<evidence type="ECO:0000256" key="1">
    <source>
        <dbReference type="ARBA" id="ARBA00022737"/>
    </source>
</evidence>
<proteinExistence type="predicted"/>
<dbReference type="PANTHER" id="PTHR44943:SF8">
    <property type="entry name" value="TPR REPEAT-CONTAINING PROTEIN MJ0263"/>
    <property type="match status" value="1"/>
</dbReference>
<gene>
    <name evidence="5" type="ORF">DLD82_06970</name>
</gene>
<dbReference type="InterPro" id="IPR019734">
    <property type="entry name" value="TPR_rpt"/>
</dbReference>
<dbReference type="PANTHER" id="PTHR44943">
    <property type="entry name" value="CELLULOSE SYNTHASE OPERON PROTEIN C"/>
    <property type="match status" value="1"/>
</dbReference>
<dbReference type="RefSeq" id="WP_109940395.1">
    <property type="nucleotide sequence ID" value="NZ_CP176366.1"/>
</dbReference>
<evidence type="ECO:0000256" key="2">
    <source>
        <dbReference type="ARBA" id="ARBA00022803"/>
    </source>
</evidence>
<reference evidence="5 6" key="1">
    <citation type="submission" date="2018-05" db="EMBL/GenBank/DDBJ databases">
        <title>Draft genome of Methanospirillum stamsii Pt1.</title>
        <authorList>
            <person name="Dueholm M.S."/>
            <person name="Nielsen P.H."/>
            <person name="Bakmann L.F."/>
            <person name="Otzen D.E."/>
        </authorList>
    </citation>
    <scope>NUCLEOTIDE SEQUENCE [LARGE SCALE GENOMIC DNA]</scope>
    <source>
        <strain evidence="5 6">Pt1</strain>
    </source>
</reference>
<feature type="transmembrane region" description="Helical" evidence="4">
    <location>
        <begin position="6"/>
        <end position="26"/>
    </location>
</feature>
<keyword evidence="4" id="KW-1133">Transmembrane helix</keyword>
<keyword evidence="6" id="KW-1185">Reference proteome</keyword>
<dbReference type="PROSITE" id="PS50005">
    <property type="entry name" value="TPR"/>
    <property type="match status" value="1"/>
</dbReference>
<dbReference type="Gene3D" id="1.25.40.10">
    <property type="entry name" value="Tetratricopeptide repeat domain"/>
    <property type="match status" value="1"/>
</dbReference>
<protein>
    <submittedName>
        <fullName evidence="5">Uncharacterized protein</fullName>
    </submittedName>
</protein>
<dbReference type="OrthoDB" id="117616at2157"/>
<dbReference type="Proteomes" id="UP000245934">
    <property type="component" value="Unassembled WGS sequence"/>
</dbReference>
<dbReference type="SMART" id="SM00028">
    <property type="entry name" value="TPR"/>
    <property type="match status" value="3"/>
</dbReference>
<dbReference type="InterPro" id="IPR011990">
    <property type="entry name" value="TPR-like_helical_dom_sf"/>
</dbReference>
<comment type="caution">
    <text evidence="5">The sequence shown here is derived from an EMBL/GenBank/DDBJ whole genome shotgun (WGS) entry which is preliminary data.</text>
</comment>
<keyword evidence="2 3" id="KW-0802">TPR repeat</keyword>
<dbReference type="AlphaFoldDB" id="A0A2V2N4D1"/>
<evidence type="ECO:0000313" key="6">
    <source>
        <dbReference type="Proteomes" id="UP000245934"/>
    </source>
</evidence>
<feature type="repeat" description="TPR" evidence="3">
    <location>
        <begin position="141"/>
        <end position="174"/>
    </location>
</feature>
<dbReference type="InterPro" id="IPR051685">
    <property type="entry name" value="Ycf3/AcsC/BcsC/TPR_MFPF"/>
</dbReference>
<evidence type="ECO:0000313" key="5">
    <source>
        <dbReference type="EMBL" id="PWR74962.1"/>
    </source>
</evidence>
<keyword evidence="4" id="KW-0472">Membrane</keyword>
<dbReference type="SUPFAM" id="SSF48452">
    <property type="entry name" value="TPR-like"/>
    <property type="match status" value="1"/>
</dbReference>
<keyword evidence="1" id="KW-0677">Repeat</keyword>
<evidence type="ECO:0000256" key="3">
    <source>
        <dbReference type="PROSITE-ProRule" id="PRU00339"/>
    </source>
</evidence>
<name>A0A2V2N4D1_9EURY</name>
<accession>A0A2V2N4D1</accession>
<dbReference type="Pfam" id="PF14559">
    <property type="entry name" value="TPR_19"/>
    <property type="match status" value="1"/>
</dbReference>
<dbReference type="EMBL" id="QGMZ01000014">
    <property type="protein sequence ID" value="PWR74962.1"/>
    <property type="molecule type" value="Genomic_DNA"/>
</dbReference>
<dbReference type="GeneID" id="97611163"/>
<sequence>MKLITIPIVIIILFCIFAVFTPVLLLQASEPVLSPEIRVSGAEVLAEISSFLGRYDSAIELYDYLIGLNPDSAQYYGKKGHLLQITGRPEEALSALDGAIARDKENPDYLLKKARLTRSLKQTDVSGETYARIDQISPKNAQEFVLSGDAALDRGMYLRAYENYSRAVSANPTDGATWEKFGDVIFTLLTIYTGGLDADEKFKEKDLYTEGVQSYENAIRLNPSKENEIRLKLEKRSDSYMPHSIAELESRYTRYRYLG</sequence>
<keyword evidence="4" id="KW-0812">Transmembrane</keyword>
<organism evidence="5 6">
    <name type="scientific">Methanospirillum stamsii</name>
    <dbReference type="NCBI Taxonomy" id="1277351"/>
    <lineage>
        <taxon>Archaea</taxon>
        <taxon>Methanobacteriati</taxon>
        <taxon>Methanobacteriota</taxon>
        <taxon>Stenosarchaea group</taxon>
        <taxon>Methanomicrobia</taxon>
        <taxon>Methanomicrobiales</taxon>
        <taxon>Methanospirillaceae</taxon>
        <taxon>Methanospirillum</taxon>
    </lineage>
</organism>
<evidence type="ECO:0000256" key="4">
    <source>
        <dbReference type="SAM" id="Phobius"/>
    </source>
</evidence>